<dbReference type="Gene3D" id="3.30.559.10">
    <property type="entry name" value="Chloramphenicol acetyltransferase-like domain"/>
    <property type="match status" value="1"/>
</dbReference>
<dbReference type="AlphaFoldDB" id="B9RLQ5"/>
<organism evidence="1 2">
    <name type="scientific">Ricinus communis</name>
    <name type="common">Castor bean</name>
    <dbReference type="NCBI Taxonomy" id="3988"/>
    <lineage>
        <taxon>Eukaryota</taxon>
        <taxon>Viridiplantae</taxon>
        <taxon>Streptophyta</taxon>
        <taxon>Embryophyta</taxon>
        <taxon>Tracheophyta</taxon>
        <taxon>Spermatophyta</taxon>
        <taxon>Magnoliopsida</taxon>
        <taxon>eudicotyledons</taxon>
        <taxon>Gunneridae</taxon>
        <taxon>Pentapetalae</taxon>
        <taxon>rosids</taxon>
        <taxon>fabids</taxon>
        <taxon>Malpighiales</taxon>
        <taxon>Euphorbiaceae</taxon>
        <taxon>Acalyphoideae</taxon>
        <taxon>Acalypheae</taxon>
        <taxon>Ricinus</taxon>
    </lineage>
</organism>
<dbReference type="InterPro" id="IPR023213">
    <property type="entry name" value="CAT-like_dom_sf"/>
</dbReference>
<keyword evidence="2" id="KW-1185">Reference proteome</keyword>
<reference evidence="2" key="1">
    <citation type="journal article" date="2010" name="Nat. Biotechnol.">
        <title>Draft genome sequence of the oilseed species Ricinus communis.</title>
        <authorList>
            <person name="Chan A.P."/>
            <person name="Crabtree J."/>
            <person name="Zhao Q."/>
            <person name="Lorenzi H."/>
            <person name="Orvis J."/>
            <person name="Puiu D."/>
            <person name="Melake-Berhan A."/>
            <person name="Jones K.M."/>
            <person name="Redman J."/>
            <person name="Chen G."/>
            <person name="Cahoon E.B."/>
            <person name="Gedil M."/>
            <person name="Stanke M."/>
            <person name="Haas B.J."/>
            <person name="Wortman J.R."/>
            <person name="Fraser-Liggett C.M."/>
            <person name="Ravel J."/>
            <person name="Rabinowicz P.D."/>
        </authorList>
    </citation>
    <scope>NUCLEOTIDE SEQUENCE [LARGE SCALE GENOMIC DNA]</scope>
    <source>
        <strain evidence="2">cv. Hale</strain>
    </source>
</reference>
<proteinExistence type="predicted"/>
<name>B9RLQ5_RICCO</name>
<gene>
    <name evidence="1" type="ORF">RCOM_1470020</name>
</gene>
<dbReference type="InParanoid" id="B9RLQ5"/>
<protein>
    <submittedName>
        <fullName evidence="1">Uncharacterized protein</fullName>
    </submittedName>
</protein>
<evidence type="ECO:0000313" key="1">
    <source>
        <dbReference type="EMBL" id="EEF47780.1"/>
    </source>
</evidence>
<dbReference type="EMBL" id="EQ973788">
    <property type="protein sequence ID" value="EEF47780.1"/>
    <property type="molecule type" value="Genomic_DNA"/>
</dbReference>
<evidence type="ECO:0000313" key="2">
    <source>
        <dbReference type="Proteomes" id="UP000008311"/>
    </source>
</evidence>
<accession>B9RLQ5</accession>
<sequence length="66" mass="7610">MMNNDYIRKIHSSGAYFELVKGLVAELGKTKTDLTKFFGFSSWCRFPFYEADWVGKANMGGQRYEA</sequence>
<dbReference type="Proteomes" id="UP000008311">
    <property type="component" value="Unassembled WGS sequence"/>
</dbReference>